<name>A0A061FVW0_THECC</name>
<keyword evidence="1" id="KW-0812">Transmembrane</keyword>
<dbReference type="Proteomes" id="UP000026915">
    <property type="component" value="Chromosome 10"/>
</dbReference>
<reference evidence="2 3" key="1">
    <citation type="journal article" date="2013" name="Genome Biol.">
        <title>The genome sequence of the most widely cultivated cacao type and its use to identify candidate genes regulating pod color.</title>
        <authorList>
            <person name="Motamayor J.C."/>
            <person name="Mockaitis K."/>
            <person name="Schmutz J."/>
            <person name="Haiminen N."/>
            <person name="Iii D.L."/>
            <person name="Cornejo O."/>
            <person name="Findley S.D."/>
            <person name="Zheng P."/>
            <person name="Utro F."/>
            <person name="Royaert S."/>
            <person name="Saski C."/>
            <person name="Jenkins J."/>
            <person name="Podicheti R."/>
            <person name="Zhao M."/>
            <person name="Scheffler B.E."/>
            <person name="Stack J.C."/>
            <person name="Feltus F.A."/>
            <person name="Mustiga G.M."/>
            <person name="Amores F."/>
            <person name="Phillips W."/>
            <person name="Marelli J.P."/>
            <person name="May G.D."/>
            <person name="Shapiro H."/>
            <person name="Ma J."/>
            <person name="Bustamante C.D."/>
            <person name="Schnell R.J."/>
            <person name="Main D."/>
            <person name="Gilbert D."/>
            <person name="Parida L."/>
            <person name="Kuhn D.N."/>
        </authorList>
    </citation>
    <scope>NUCLEOTIDE SEQUENCE [LARGE SCALE GENOMIC DNA]</scope>
    <source>
        <strain evidence="3">cv. Matina 1-6</strain>
    </source>
</reference>
<evidence type="ECO:0000313" key="2">
    <source>
        <dbReference type="EMBL" id="EOY18959.1"/>
    </source>
</evidence>
<keyword evidence="3" id="KW-1185">Reference proteome</keyword>
<sequence>MSSGWVLGPGTLRHLLSQQGGVWQGNDPNDTRVGNSVMDVNTFLNFFESLFVSAFMSFSLTVAILQLVTGSSVIAILAEVLMQMVL</sequence>
<dbReference type="AlphaFoldDB" id="A0A061FVW0"/>
<dbReference type="EMBL" id="CM001888">
    <property type="protein sequence ID" value="EOY18959.1"/>
    <property type="molecule type" value="Genomic_DNA"/>
</dbReference>
<gene>
    <name evidence="2" type="ORF">TCM_043485</name>
</gene>
<evidence type="ECO:0000256" key="1">
    <source>
        <dbReference type="SAM" id="Phobius"/>
    </source>
</evidence>
<keyword evidence="1" id="KW-0472">Membrane</keyword>
<evidence type="ECO:0000313" key="3">
    <source>
        <dbReference type="Proteomes" id="UP000026915"/>
    </source>
</evidence>
<proteinExistence type="predicted"/>
<feature type="transmembrane region" description="Helical" evidence="1">
    <location>
        <begin position="50"/>
        <end position="78"/>
    </location>
</feature>
<dbReference type="Gramene" id="EOY18959">
    <property type="protein sequence ID" value="EOY18959"/>
    <property type="gene ID" value="TCM_043485"/>
</dbReference>
<protein>
    <submittedName>
        <fullName evidence="2">Uncharacterized protein</fullName>
    </submittedName>
</protein>
<dbReference type="InParanoid" id="A0A061FVW0"/>
<accession>A0A061FVW0</accession>
<organism evidence="2 3">
    <name type="scientific">Theobroma cacao</name>
    <name type="common">Cacao</name>
    <name type="synonym">Cocoa</name>
    <dbReference type="NCBI Taxonomy" id="3641"/>
    <lineage>
        <taxon>Eukaryota</taxon>
        <taxon>Viridiplantae</taxon>
        <taxon>Streptophyta</taxon>
        <taxon>Embryophyta</taxon>
        <taxon>Tracheophyta</taxon>
        <taxon>Spermatophyta</taxon>
        <taxon>Magnoliopsida</taxon>
        <taxon>eudicotyledons</taxon>
        <taxon>Gunneridae</taxon>
        <taxon>Pentapetalae</taxon>
        <taxon>rosids</taxon>
        <taxon>malvids</taxon>
        <taxon>Malvales</taxon>
        <taxon>Malvaceae</taxon>
        <taxon>Byttnerioideae</taxon>
        <taxon>Theobroma</taxon>
    </lineage>
</organism>
<dbReference type="HOGENOM" id="CLU_2502444_0_0_1"/>
<keyword evidence="1" id="KW-1133">Transmembrane helix</keyword>